<feature type="compositionally biased region" description="Acidic residues" evidence="1">
    <location>
        <begin position="214"/>
        <end position="225"/>
    </location>
</feature>
<protein>
    <recommendedName>
        <fullName evidence="2">J domain-containing protein</fullName>
    </recommendedName>
</protein>
<feature type="compositionally biased region" description="Basic residues" evidence="1">
    <location>
        <begin position="239"/>
        <end position="250"/>
    </location>
</feature>
<dbReference type="PANTHER" id="PTHR46620">
    <property type="entry name" value="J DOMAIN-CONTAINING PROTEIN SPF31"/>
    <property type="match status" value="1"/>
</dbReference>
<dbReference type="Gene3D" id="1.10.287.110">
    <property type="entry name" value="DnaJ domain"/>
    <property type="match status" value="1"/>
</dbReference>
<dbReference type="InterPro" id="IPR001623">
    <property type="entry name" value="DnaJ_domain"/>
</dbReference>
<keyword evidence="4" id="KW-1185">Reference proteome</keyword>
<dbReference type="CDD" id="cd06257">
    <property type="entry name" value="DnaJ"/>
    <property type="match status" value="1"/>
</dbReference>
<reference evidence="3 4" key="1">
    <citation type="journal article" date="2024" name="Nat. Commun.">
        <title>Phylogenomics reveals the evolutionary origins of lichenization in chlorophyte algae.</title>
        <authorList>
            <person name="Puginier C."/>
            <person name="Libourel C."/>
            <person name="Otte J."/>
            <person name="Skaloud P."/>
            <person name="Haon M."/>
            <person name="Grisel S."/>
            <person name="Petersen M."/>
            <person name="Berrin J.G."/>
            <person name="Delaux P.M."/>
            <person name="Dal Grande F."/>
            <person name="Keller J."/>
        </authorList>
    </citation>
    <scope>NUCLEOTIDE SEQUENCE [LARGE SCALE GENOMIC DNA]</scope>
    <source>
        <strain evidence="3 4">SAG 2145</strain>
    </source>
</reference>
<evidence type="ECO:0000313" key="3">
    <source>
        <dbReference type="EMBL" id="KAK9837824.1"/>
    </source>
</evidence>
<proteinExistence type="predicted"/>
<feature type="region of interest" description="Disordered" evidence="1">
    <location>
        <begin position="193"/>
        <end position="250"/>
    </location>
</feature>
<dbReference type="PROSITE" id="PS50076">
    <property type="entry name" value="DNAJ_2"/>
    <property type="match status" value="1"/>
</dbReference>
<accession>A0AAW1RV88</accession>
<feature type="compositionally biased region" description="Basic and acidic residues" evidence="1">
    <location>
        <begin position="145"/>
        <end position="179"/>
    </location>
</feature>
<dbReference type="Proteomes" id="UP001438707">
    <property type="component" value="Unassembled WGS sequence"/>
</dbReference>
<dbReference type="EMBL" id="JALJOS010000006">
    <property type="protein sequence ID" value="KAK9837824.1"/>
    <property type="molecule type" value="Genomic_DNA"/>
</dbReference>
<dbReference type="SUPFAM" id="SSF46565">
    <property type="entry name" value="Chaperone J-domain"/>
    <property type="match status" value="1"/>
</dbReference>
<evidence type="ECO:0000259" key="2">
    <source>
        <dbReference type="PROSITE" id="PS50076"/>
    </source>
</evidence>
<dbReference type="SMART" id="SM00271">
    <property type="entry name" value="DnaJ"/>
    <property type="match status" value="1"/>
</dbReference>
<dbReference type="PANTHER" id="PTHR46620:SF1">
    <property type="entry name" value="J DOMAIN-CONTAINING PROTEIN SPF31"/>
    <property type="match status" value="1"/>
</dbReference>
<sequence>MANRSFERAFNRAAVGSLPTSTNDKTASSSKPSIPPDGTAELSDPSHPGQAAATISKIMRADKDQDLFSMLELPLPEVDDLGRPVWSCSAADVSRAFRRLSVLVHPDKNPEPEARPAFEALSSAHRQLRDPGLLEEILNKEVDRAKDRRDAAEANATPDERIAMNAAHRERAKELRQKEGQNFQAEILRQLKEKQNRAKRRRQAQVQSRHADFGDDSNSEQEDTDVPAAHQSAVNPRHLASKRGRPKLIF</sequence>
<evidence type="ECO:0000313" key="4">
    <source>
        <dbReference type="Proteomes" id="UP001438707"/>
    </source>
</evidence>
<dbReference type="AlphaFoldDB" id="A0AAW1RV88"/>
<dbReference type="InterPro" id="IPR036869">
    <property type="entry name" value="J_dom_sf"/>
</dbReference>
<feature type="region of interest" description="Disordered" evidence="1">
    <location>
        <begin position="1"/>
        <end position="52"/>
    </location>
</feature>
<name>A0AAW1RV88_9CHLO</name>
<gene>
    <name evidence="3" type="ORF">WJX74_005829</name>
</gene>
<feature type="compositionally biased region" description="Basic and acidic residues" evidence="1">
    <location>
        <begin position="1"/>
        <end position="10"/>
    </location>
</feature>
<organism evidence="3 4">
    <name type="scientific">Apatococcus lobatus</name>
    <dbReference type="NCBI Taxonomy" id="904363"/>
    <lineage>
        <taxon>Eukaryota</taxon>
        <taxon>Viridiplantae</taxon>
        <taxon>Chlorophyta</taxon>
        <taxon>core chlorophytes</taxon>
        <taxon>Trebouxiophyceae</taxon>
        <taxon>Chlorellales</taxon>
        <taxon>Chlorellaceae</taxon>
        <taxon>Apatococcus</taxon>
    </lineage>
</organism>
<feature type="region of interest" description="Disordered" evidence="1">
    <location>
        <begin position="145"/>
        <end position="181"/>
    </location>
</feature>
<dbReference type="Pfam" id="PF00226">
    <property type="entry name" value="DnaJ"/>
    <property type="match status" value="1"/>
</dbReference>
<comment type="caution">
    <text evidence="3">The sequence shown here is derived from an EMBL/GenBank/DDBJ whole genome shotgun (WGS) entry which is preliminary data.</text>
</comment>
<feature type="domain" description="J" evidence="2">
    <location>
        <begin position="66"/>
        <end position="146"/>
    </location>
</feature>
<evidence type="ECO:0000256" key="1">
    <source>
        <dbReference type="SAM" id="MobiDB-lite"/>
    </source>
</evidence>
<feature type="compositionally biased region" description="Polar residues" evidence="1">
    <location>
        <begin position="18"/>
        <end position="32"/>
    </location>
</feature>